<dbReference type="RefSeq" id="WP_256709637.1">
    <property type="nucleotide sequence ID" value="NZ_CP101914.1"/>
</dbReference>
<dbReference type="EMBL" id="CP101914">
    <property type="protein sequence ID" value="UUI04738.1"/>
    <property type="molecule type" value="Genomic_DNA"/>
</dbReference>
<evidence type="ECO:0000259" key="1">
    <source>
        <dbReference type="PROSITE" id="PS51819"/>
    </source>
</evidence>
<dbReference type="InterPro" id="IPR029068">
    <property type="entry name" value="Glyas_Bleomycin-R_OHBP_Dase"/>
</dbReference>
<dbReference type="Pfam" id="PF00903">
    <property type="entry name" value="Glyoxalase"/>
    <property type="match status" value="1"/>
</dbReference>
<dbReference type="Proteomes" id="UP001059773">
    <property type="component" value="Chromosome"/>
</dbReference>
<reference evidence="2" key="1">
    <citation type="submission" date="2022-07" db="EMBL/GenBank/DDBJ databases">
        <title>FELIX.</title>
        <authorList>
            <person name="Wan K.H."/>
            <person name="Park S."/>
            <person name="Lawrence Q."/>
            <person name="Eichenberger J.P."/>
            <person name="Booth B.W."/>
            <person name="Piaggio A.J."/>
            <person name="Chandler J.C."/>
            <person name="Franklin A.B."/>
            <person name="Celniker S.E."/>
        </authorList>
    </citation>
    <scope>NUCLEOTIDE SEQUENCE</scope>
    <source>
        <strain evidence="2">QA-1986 374</strain>
    </source>
</reference>
<gene>
    <name evidence="2" type="ORF">NP439_08915</name>
</gene>
<accession>A0ABY5JWH7</accession>
<dbReference type="PROSITE" id="PS51819">
    <property type="entry name" value="VOC"/>
    <property type="match status" value="1"/>
</dbReference>
<dbReference type="InterPro" id="IPR004360">
    <property type="entry name" value="Glyas_Fos-R_dOase_dom"/>
</dbReference>
<protein>
    <recommendedName>
        <fullName evidence="1">VOC domain-containing protein</fullName>
    </recommendedName>
</protein>
<feature type="domain" description="VOC" evidence="1">
    <location>
        <begin position="4"/>
        <end position="126"/>
    </location>
</feature>
<evidence type="ECO:0000313" key="3">
    <source>
        <dbReference type="Proteomes" id="UP001059773"/>
    </source>
</evidence>
<dbReference type="InterPro" id="IPR037523">
    <property type="entry name" value="VOC_core"/>
</dbReference>
<sequence>MFQNFQAMSSFPVNDIDKARLFYEDTLGIQTTDEAIGFTLHFADTKVFIYSKGQNHHPANYFVLSITVPDINQAVVQLNEKGINLEIIEGMEHDGYGIIRGKALHRGPDVALFKDPAGNLLAVEEN</sequence>
<dbReference type="SUPFAM" id="SSF54593">
    <property type="entry name" value="Glyoxalase/Bleomycin resistance protein/Dihydroxybiphenyl dioxygenase"/>
    <property type="match status" value="1"/>
</dbReference>
<proteinExistence type="predicted"/>
<keyword evidence="3" id="KW-1185">Reference proteome</keyword>
<name>A0ABY5JWH7_9BACI</name>
<evidence type="ECO:0000313" key="2">
    <source>
        <dbReference type="EMBL" id="UUI04738.1"/>
    </source>
</evidence>
<dbReference type="Gene3D" id="3.10.180.10">
    <property type="entry name" value="2,3-Dihydroxybiphenyl 1,2-Dioxygenase, domain 1"/>
    <property type="match status" value="1"/>
</dbReference>
<organism evidence="2 3">
    <name type="scientific">Oceanobacillus jeddahense</name>
    <dbReference type="NCBI Taxonomy" id="1462527"/>
    <lineage>
        <taxon>Bacteria</taxon>
        <taxon>Bacillati</taxon>
        <taxon>Bacillota</taxon>
        <taxon>Bacilli</taxon>
        <taxon>Bacillales</taxon>
        <taxon>Bacillaceae</taxon>
        <taxon>Oceanobacillus</taxon>
    </lineage>
</organism>